<keyword evidence="3" id="KW-1185">Reference proteome</keyword>
<reference evidence="2 3" key="1">
    <citation type="submission" date="2013-11" db="EMBL/GenBank/DDBJ databases">
        <title>The Genome Sequence of Phytophthora parasitica P1569.</title>
        <authorList>
            <consortium name="The Broad Institute Genomics Platform"/>
            <person name="Russ C."/>
            <person name="Tyler B."/>
            <person name="Panabieres F."/>
            <person name="Shan W."/>
            <person name="Tripathy S."/>
            <person name="Grunwald N."/>
            <person name="Machado M."/>
            <person name="Johnson C.S."/>
            <person name="Arredondo F."/>
            <person name="Hong C."/>
            <person name="Coffey M."/>
            <person name="Young S.K."/>
            <person name="Zeng Q."/>
            <person name="Gargeya S."/>
            <person name="Fitzgerald M."/>
            <person name="Abouelleil A."/>
            <person name="Alvarado L."/>
            <person name="Chapman S.B."/>
            <person name="Gainer-Dewar J."/>
            <person name="Goldberg J."/>
            <person name="Griggs A."/>
            <person name="Gujja S."/>
            <person name="Hansen M."/>
            <person name="Howarth C."/>
            <person name="Imamovic A."/>
            <person name="Ireland A."/>
            <person name="Larimer J."/>
            <person name="McCowan C."/>
            <person name="Murphy C."/>
            <person name="Pearson M."/>
            <person name="Poon T.W."/>
            <person name="Priest M."/>
            <person name="Roberts A."/>
            <person name="Saif S."/>
            <person name="Shea T."/>
            <person name="Sykes S."/>
            <person name="Wortman J."/>
            <person name="Nusbaum C."/>
            <person name="Birren B."/>
        </authorList>
    </citation>
    <scope>NUCLEOTIDE SEQUENCE [LARGE SCALE GENOMIC DNA]</scope>
    <source>
        <strain evidence="2 3">P1569</strain>
    </source>
</reference>
<organism evidence="2 3">
    <name type="scientific">Phytophthora nicotianae P1569</name>
    <dbReference type="NCBI Taxonomy" id="1317065"/>
    <lineage>
        <taxon>Eukaryota</taxon>
        <taxon>Sar</taxon>
        <taxon>Stramenopiles</taxon>
        <taxon>Oomycota</taxon>
        <taxon>Peronosporomycetes</taxon>
        <taxon>Peronosporales</taxon>
        <taxon>Peronosporaceae</taxon>
        <taxon>Phytophthora</taxon>
    </lineage>
</organism>
<dbReference type="HOGENOM" id="CLU_051444_2_1_1"/>
<name>V9EZD6_PHYNI</name>
<evidence type="ECO:0000256" key="1">
    <source>
        <dbReference type="SAM" id="Coils"/>
    </source>
</evidence>
<evidence type="ECO:0000313" key="2">
    <source>
        <dbReference type="EMBL" id="ETI44640.1"/>
    </source>
</evidence>
<keyword evidence="1" id="KW-0175">Coiled coil</keyword>
<feature type="coiled-coil region" evidence="1">
    <location>
        <begin position="123"/>
        <end position="157"/>
    </location>
</feature>
<sequence length="340" mass="38602">MYSSTLCPPNSHLLKDEVVTGGVLCARRANRASNHSAGFKPVQGNPLRGWVNSDGSFESRAPIPFGDMVNNNKRKGVETTDVTRFKRLKTASADEKYKAIAELLELGERVQRERRRQVQHRYRMKQTHLIDSLDKAIEQLRQEIKTLEQQRLRAPAATTATNDIWDFAMHYFRLVRLGFKPGHQLDSVREAMASDVTHNVEVGFEAIAQSWCFMQWFGGVEVELEHLCKSVGSSMIVTTKTSVTITEQTLLHVFPHLLGSKSEDENAKLVSKLLRQRIIMRGSTCFEWDTVTKRVVRVVAQSDMLTPMLRLLGNLDAVSRVFEKAHVSPSFQWRPLGRGK</sequence>
<dbReference type="Proteomes" id="UP000018721">
    <property type="component" value="Unassembled WGS sequence"/>
</dbReference>
<evidence type="ECO:0008006" key="4">
    <source>
        <dbReference type="Google" id="ProtNLM"/>
    </source>
</evidence>
<protein>
    <recommendedName>
        <fullName evidence="4">BZIP domain-containing protein</fullName>
    </recommendedName>
</protein>
<gene>
    <name evidence="2" type="ORF">F443_10672</name>
</gene>
<proteinExistence type="predicted"/>
<evidence type="ECO:0000313" key="3">
    <source>
        <dbReference type="Proteomes" id="UP000018721"/>
    </source>
</evidence>
<comment type="caution">
    <text evidence="2">The sequence shown here is derived from an EMBL/GenBank/DDBJ whole genome shotgun (WGS) entry which is preliminary data.</text>
</comment>
<accession>V9EZD6</accession>
<dbReference type="AlphaFoldDB" id="V9EZD6"/>
<dbReference type="EMBL" id="ANIZ01001810">
    <property type="protein sequence ID" value="ETI44640.1"/>
    <property type="molecule type" value="Genomic_DNA"/>
</dbReference>